<evidence type="ECO:0000256" key="11">
    <source>
        <dbReference type="ARBA" id="ARBA00023002"/>
    </source>
</evidence>
<comment type="caution">
    <text evidence="20">The sequence shown here is derived from an EMBL/GenBank/DDBJ whole genome shotgun (WGS) entry which is preliminary data.</text>
</comment>
<dbReference type="AlphaFoldDB" id="A0A934TTZ3"/>
<evidence type="ECO:0000256" key="17">
    <source>
        <dbReference type="SAM" id="Phobius"/>
    </source>
</evidence>
<evidence type="ECO:0000256" key="5">
    <source>
        <dbReference type="ARBA" id="ARBA00022475"/>
    </source>
</evidence>
<dbReference type="InterPro" id="IPR010514">
    <property type="entry name" value="COX_ARM"/>
</dbReference>
<dbReference type="PROSITE" id="PS50999">
    <property type="entry name" value="COX2_TM"/>
    <property type="match status" value="1"/>
</dbReference>
<evidence type="ECO:0000256" key="3">
    <source>
        <dbReference type="ARBA" id="ARBA00007866"/>
    </source>
</evidence>
<evidence type="ECO:0000256" key="2">
    <source>
        <dbReference type="ARBA" id="ARBA00004651"/>
    </source>
</evidence>
<dbReference type="GO" id="GO:0016682">
    <property type="term" value="F:oxidoreductase activity, acting on diphenols and related substances as donors, oxygen as acceptor"/>
    <property type="evidence" value="ECO:0007669"/>
    <property type="project" value="InterPro"/>
</dbReference>
<dbReference type="InterPro" id="IPR011759">
    <property type="entry name" value="Cyt_c_oxidase_su2_TM_dom"/>
</dbReference>
<dbReference type="CDD" id="cd04212">
    <property type="entry name" value="CuRO_UO_II"/>
    <property type="match status" value="1"/>
</dbReference>
<dbReference type="Gene3D" id="2.60.40.420">
    <property type="entry name" value="Cupredoxins - blue copper proteins"/>
    <property type="match status" value="1"/>
</dbReference>
<accession>A0A934TTZ3</accession>
<dbReference type="GO" id="GO:0042597">
    <property type="term" value="C:periplasmic space"/>
    <property type="evidence" value="ECO:0007669"/>
    <property type="project" value="UniProtKB-SubCell"/>
</dbReference>
<protein>
    <recommendedName>
        <fullName evidence="15">Ubiquinol oxidase subunit 2</fullName>
    </recommendedName>
</protein>
<dbReference type="EMBL" id="JAEPWM010000005">
    <property type="protein sequence ID" value="MBK6007333.1"/>
    <property type="molecule type" value="Genomic_DNA"/>
</dbReference>
<dbReference type="InterPro" id="IPR034227">
    <property type="entry name" value="CuRO_UO_II"/>
</dbReference>
<keyword evidence="21" id="KW-1185">Reference proteome</keyword>
<reference evidence="20" key="2">
    <citation type="submission" date="2021-01" db="EMBL/GenBank/DDBJ databases">
        <authorList>
            <person name="Kang M."/>
        </authorList>
    </citation>
    <scope>NUCLEOTIDE SEQUENCE</scope>
    <source>
        <strain evidence="20">KACC 17527</strain>
    </source>
</reference>
<evidence type="ECO:0000256" key="8">
    <source>
        <dbReference type="ARBA" id="ARBA00022729"/>
    </source>
</evidence>
<organism evidence="20 21">
    <name type="scientific">Ramlibacter ginsenosidimutans</name>
    <dbReference type="NCBI Taxonomy" id="502333"/>
    <lineage>
        <taxon>Bacteria</taxon>
        <taxon>Pseudomonadati</taxon>
        <taxon>Pseudomonadota</taxon>
        <taxon>Betaproteobacteria</taxon>
        <taxon>Burkholderiales</taxon>
        <taxon>Comamonadaceae</taxon>
        <taxon>Ramlibacter</taxon>
    </lineage>
</organism>
<keyword evidence="6 15" id="KW-0679">Respiratory chain</keyword>
<keyword evidence="9 15" id="KW-0249">Electron transport</keyword>
<keyword evidence="10 17" id="KW-1133">Transmembrane helix</keyword>
<dbReference type="SUPFAM" id="SSF49503">
    <property type="entry name" value="Cupredoxins"/>
    <property type="match status" value="1"/>
</dbReference>
<evidence type="ECO:0000256" key="15">
    <source>
        <dbReference type="PIRNR" id="PIRNR000292"/>
    </source>
</evidence>
<evidence type="ECO:0000259" key="18">
    <source>
        <dbReference type="PROSITE" id="PS50857"/>
    </source>
</evidence>
<feature type="region of interest" description="Disordered" evidence="16">
    <location>
        <begin position="292"/>
        <end position="312"/>
    </location>
</feature>
<dbReference type="InterPro" id="IPR045187">
    <property type="entry name" value="CcO_II"/>
</dbReference>
<dbReference type="InterPro" id="IPR002429">
    <property type="entry name" value="CcO_II-like_C"/>
</dbReference>
<comment type="subcellular location">
    <subcellularLocation>
        <location evidence="2">Cell membrane</location>
        <topology evidence="2">Multi-pass membrane protein</topology>
    </subcellularLocation>
    <subcellularLocation>
        <location evidence="1">Periplasm</location>
    </subcellularLocation>
</comment>
<keyword evidence="5 15" id="KW-1003">Cell membrane</keyword>
<feature type="transmembrane region" description="Helical" evidence="17">
    <location>
        <begin position="101"/>
        <end position="119"/>
    </location>
</feature>
<dbReference type="GO" id="GO:0004129">
    <property type="term" value="F:cytochrome-c oxidase activity"/>
    <property type="evidence" value="ECO:0007669"/>
    <property type="project" value="UniProtKB-UniRule"/>
</dbReference>
<keyword evidence="12 15" id="KW-0472">Membrane</keyword>
<keyword evidence="8" id="KW-0732">Signal</keyword>
<dbReference type="PANTHER" id="PTHR22888">
    <property type="entry name" value="CYTOCHROME C OXIDASE, SUBUNIT II"/>
    <property type="match status" value="1"/>
</dbReference>
<evidence type="ECO:0000256" key="1">
    <source>
        <dbReference type="ARBA" id="ARBA00004418"/>
    </source>
</evidence>
<sequence length="312" mass="33367">MNDLDCACARLPRRPARSTAGTRRIPFLLALLLSGCAGGVLDPHGVVGAAEREVTLNALAVMLVIVVPTILVAVAFAWWFRASNPRAHRRPQFAYSGRVELIVWSIPLLAIVFIGGLIWSGSHRLDPFAPLPGPARPLEVQVVSLDWKWLFIYPEQGVATVNQLVVPTGVPVHFSLTSGSVMNSFWVPQLGGMVATMNRMATQLSLQADDAGDYYGQSAQFSGDGFSGMHFLVHAVAADNFARWLNATRQAGGALDAASYAELARQSRDVQPFTYRSVQAGLFDAVVQQQIPPAGGPEVGHGGAAANPRTGS</sequence>
<evidence type="ECO:0000256" key="16">
    <source>
        <dbReference type="SAM" id="MobiDB-lite"/>
    </source>
</evidence>
<keyword evidence="7 17" id="KW-0812">Transmembrane</keyword>
<dbReference type="PROSITE" id="PS50857">
    <property type="entry name" value="COX2_CUA"/>
    <property type="match status" value="1"/>
</dbReference>
<evidence type="ECO:0000256" key="9">
    <source>
        <dbReference type="ARBA" id="ARBA00022982"/>
    </source>
</evidence>
<dbReference type="Gene3D" id="1.10.287.90">
    <property type="match status" value="1"/>
</dbReference>
<dbReference type="RefSeq" id="WP_201172500.1">
    <property type="nucleotide sequence ID" value="NZ_JAEPWM010000005.1"/>
</dbReference>
<dbReference type="GO" id="GO:0009486">
    <property type="term" value="F:cytochrome bo3 ubiquinol oxidase activity"/>
    <property type="evidence" value="ECO:0007669"/>
    <property type="project" value="InterPro"/>
</dbReference>
<dbReference type="Pfam" id="PF06481">
    <property type="entry name" value="COX_ARM"/>
    <property type="match status" value="1"/>
</dbReference>
<evidence type="ECO:0000256" key="10">
    <source>
        <dbReference type="ARBA" id="ARBA00022989"/>
    </source>
</evidence>
<dbReference type="PANTHER" id="PTHR22888:SF18">
    <property type="entry name" value="CYTOCHROME BO(3) UBIQUINOL OXIDASE SUBUNIT 2"/>
    <property type="match status" value="1"/>
</dbReference>
<dbReference type="GO" id="GO:0005507">
    <property type="term" value="F:copper ion binding"/>
    <property type="evidence" value="ECO:0007669"/>
    <property type="project" value="InterPro"/>
</dbReference>
<evidence type="ECO:0000256" key="7">
    <source>
        <dbReference type="ARBA" id="ARBA00022692"/>
    </source>
</evidence>
<keyword evidence="4 15" id="KW-0813">Transport</keyword>
<dbReference type="GO" id="GO:0042773">
    <property type="term" value="P:ATP synthesis coupled electron transport"/>
    <property type="evidence" value="ECO:0007669"/>
    <property type="project" value="TreeGrafter"/>
</dbReference>
<dbReference type="SUPFAM" id="SSF81464">
    <property type="entry name" value="Cytochrome c oxidase subunit II-like, transmembrane region"/>
    <property type="match status" value="1"/>
</dbReference>
<dbReference type="Pfam" id="PF00116">
    <property type="entry name" value="COX2"/>
    <property type="match status" value="1"/>
</dbReference>
<evidence type="ECO:0000256" key="12">
    <source>
        <dbReference type="ARBA" id="ARBA00023136"/>
    </source>
</evidence>
<dbReference type="Proteomes" id="UP000630528">
    <property type="component" value="Unassembled WGS sequence"/>
</dbReference>
<evidence type="ECO:0000256" key="13">
    <source>
        <dbReference type="ARBA" id="ARBA00023139"/>
    </source>
</evidence>
<keyword evidence="13" id="KW-0564">Palmitate</keyword>
<comment type="similarity">
    <text evidence="3 15">Belongs to the cytochrome c oxidase subunit 2 family.</text>
</comment>
<name>A0A934TTZ3_9BURK</name>
<feature type="domain" description="Cytochrome oxidase subunit II copper A binding" evidence="18">
    <location>
        <begin position="135"/>
        <end position="247"/>
    </location>
</feature>
<evidence type="ECO:0000256" key="14">
    <source>
        <dbReference type="ARBA" id="ARBA00023288"/>
    </source>
</evidence>
<evidence type="ECO:0000256" key="4">
    <source>
        <dbReference type="ARBA" id="ARBA00022448"/>
    </source>
</evidence>
<dbReference type="NCBIfam" id="TIGR01433">
    <property type="entry name" value="CyoA"/>
    <property type="match status" value="1"/>
</dbReference>
<evidence type="ECO:0000256" key="6">
    <source>
        <dbReference type="ARBA" id="ARBA00022660"/>
    </source>
</evidence>
<feature type="domain" description="Cytochrome oxidase subunit II transmembrane region profile" evidence="19">
    <location>
        <begin position="32"/>
        <end position="129"/>
    </location>
</feature>
<dbReference type="GO" id="GO:0005886">
    <property type="term" value="C:plasma membrane"/>
    <property type="evidence" value="ECO:0007669"/>
    <property type="project" value="UniProtKB-SubCell"/>
</dbReference>
<evidence type="ECO:0000313" key="21">
    <source>
        <dbReference type="Proteomes" id="UP000630528"/>
    </source>
</evidence>
<dbReference type="InterPro" id="IPR006333">
    <property type="entry name" value="Cyt_o_ubiquinol_oxidase_su2"/>
</dbReference>
<keyword evidence="14" id="KW-0449">Lipoprotein</keyword>
<reference evidence="20" key="1">
    <citation type="journal article" date="2012" name="J. Microbiol. Biotechnol.">
        <title>Ramlibacter ginsenosidimutans sp. nov., with ginsenoside-converting activity.</title>
        <authorList>
            <person name="Wang L."/>
            <person name="An D.S."/>
            <person name="Kim S.G."/>
            <person name="Jin F.X."/>
            <person name="Kim S.C."/>
            <person name="Lee S.T."/>
            <person name="Im W.T."/>
        </authorList>
    </citation>
    <scope>NUCLEOTIDE SEQUENCE</scope>
    <source>
        <strain evidence="20">KACC 17527</strain>
    </source>
</reference>
<dbReference type="InterPro" id="IPR008972">
    <property type="entry name" value="Cupredoxin"/>
</dbReference>
<keyword evidence="11 15" id="KW-0560">Oxidoreductase</keyword>
<feature type="transmembrane region" description="Helical" evidence="17">
    <location>
        <begin position="58"/>
        <end position="80"/>
    </location>
</feature>
<proteinExistence type="inferred from homology"/>
<dbReference type="InterPro" id="IPR036257">
    <property type="entry name" value="Cyt_c_oxidase_su2_TM_sf"/>
</dbReference>
<dbReference type="PIRSF" id="PIRSF000292">
    <property type="entry name" value="Ubi_od_II"/>
    <property type="match status" value="1"/>
</dbReference>
<evidence type="ECO:0000259" key="19">
    <source>
        <dbReference type="PROSITE" id="PS50999"/>
    </source>
</evidence>
<evidence type="ECO:0000313" key="20">
    <source>
        <dbReference type="EMBL" id="MBK6007333.1"/>
    </source>
</evidence>
<gene>
    <name evidence="20" type="primary">cyoA</name>
    <name evidence="20" type="ORF">JJB11_14625</name>
</gene>